<dbReference type="Proteomes" id="UP000722336">
    <property type="component" value="Unassembled WGS sequence"/>
</dbReference>
<dbReference type="EMBL" id="JAGSPA010000002">
    <property type="protein sequence ID" value="MBV7256544.1"/>
    <property type="molecule type" value="Genomic_DNA"/>
</dbReference>
<comment type="function">
    <text evidence="5">Reversible hydration of carbon dioxide.</text>
</comment>
<reference evidence="6 7" key="1">
    <citation type="submission" date="2021-04" db="EMBL/GenBank/DDBJ databases">
        <authorList>
            <person name="Pira H."/>
            <person name="Risdian C."/>
            <person name="Wink J."/>
        </authorList>
    </citation>
    <scope>NUCLEOTIDE SEQUENCE [LARGE SCALE GENOMIC DNA]</scope>
    <source>
        <strain evidence="6 7">WHA3</strain>
    </source>
</reference>
<dbReference type="PANTHER" id="PTHR11002">
    <property type="entry name" value="CARBONIC ANHYDRASE"/>
    <property type="match status" value="1"/>
</dbReference>
<dbReference type="SMART" id="SM00947">
    <property type="entry name" value="Pro_CA"/>
    <property type="match status" value="1"/>
</dbReference>
<evidence type="ECO:0000256" key="5">
    <source>
        <dbReference type="RuleBase" id="RU003956"/>
    </source>
</evidence>
<dbReference type="PROSITE" id="PS00705">
    <property type="entry name" value="PROK_CO2_ANHYDRASE_2"/>
    <property type="match status" value="1"/>
</dbReference>
<dbReference type="RefSeq" id="WP_218445199.1">
    <property type="nucleotide sequence ID" value="NZ_JAGSPA010000002.1"/>
</dbReference>
<dbReference type="InterPro" id="IPR045066">
    <property type="entry name" value="Beta_CA_cladeB"/>
</dbReference>
<dbReference type="EC" id="4.2.1.1" evidence="1 5"/>
<gene>
    <name evidence="6" type="ORF">KCG44_07070</name>
</gene>
<organism evidence="6 7">
    <name type="scientific">Pacificimonas pallii</name>
    <dbReference type="NCBI Taxonomy" id="2827236"/>
    <lineage>
        <taxon>Bacteria</taxon>
        <taxon>Pseudomonadati</taxon>
        <taxon>Pseudomonadota</taxon>
        <taxon>Alphaproteobacteria</taxon>
        <taxon>Sphingomonadales</taxon>
        <taxon>Sphingosinicellaceae</taxon>
        <taxon>Pacificimonas</taxon>
    </lineage>
</organism>
<proteinExistence type="inferred from homology"/>
<evidence type="ECO:0000313" key="7">
    <source>
        <dbReference type="Proteomes" id="UP000722336"/>
    </source>
</evidence>
<accession>A0ABS6SDR0</accession>
<dbReference type="Pfam" id="PF00484">
    <property type="entry name" value="Pro_CA"/>
    <property type="match status" value="1"/>
</dbReference>
<name>A0ABS6SDR0_9SPHN</name>
<comment type="caution">
    <text evidence="6">The sequence shown here is derived from an EMBL/GenBank/DDBJ whole genome shotgun (WGS) entry which is preliminary data.</text>
</comment>
<keyword evidence="2 5" id="KW-0862">Zinc</keyword>
<evidence type="ECO:0000256" key="1">
    <source>
        <dbReference type="ARBA" id="ARBA00012925"/>
    </source>
</evidence>
<evidence type="ECO:0000256" key="4">
    <source>
        <dbReference type="ARBA" id="ARBA00048348"/>
    </source>
</evidence>
<protein>
    <recommendedName>
        <fullName evidence="1 5">Carbonic anhydrase</fullName>
        <ecNumber evidence="1 5">4.2.1.1</ecNumber>
    </recommendedName>
    <alternativeName>
        <fullName evidence="5">Carbonate dehydratase</fullName>
    </alternativeName>
</protein>
<dbReference type="CDD" id="cd00884">
    <property type="entry name" value="beta_CA_cladeB"/>
    <property type="match status" value="1"/>
</dbReference>
<sequence length="220" mass="24344">MPEFKALLDGYRRFRAGPYQDQRRRYDALAAHGQKPGLMIIGCCDSRVDPAQIFDVEPGEIFVLRNVANLVPPFDDGGGLHGVSAALEFAVTQLEVHYIVIMGHAQCGGVKASLSGDFNDAAVGEGFFIGEWMRMLSEERDRVTALKRTNPDIDAQRALELAAVRVSLKNLRSFPSVREREAAGTLRLEGTYFGIAEGILYRLDDEDNEFKPLDPNEVGI</sequence>
<keyword evidence="7" id="KW-1185">Reference proteome</keyword>
<keyword evidence="3 5" id="KW-0456">Lyase</keyword>
<comment type="similarity">
    <text evidence="5">Belongs to the beta-class carbonic anhydrase family.</text>
</comment>
<dbReference type="InterPro" id="IPR001765">
    <property type="entry name" value="Carbonic_anhydrase"/>
</dbReference>
<evidence type="ECO:0000256" key="2">
    <source>
        <dbReference type="ARBA" id="ARBA00022833"/>
    </source>
</evidence>
<evidence type="ECO:0000313" key="6">
    <source>
        <dbReference type="EMBL" id="MBV7256544.1"/>
    </source>
</evidence>
<comment type="catalytic activity">
    <reaction evidence="4 5">
        <text>hydrogencarbonate + H(+) = CO2 + H2O</text>
        <dbReference type="Rhea" id="RHEA:10748"/>
        <dbReference type="ChEBI" id="CHEBI:15377"/>
        <dbReference type="ChEBI" id="CHEBI:15378"/>
        <dbReference type="ChEBI" id="CHEBI:16526"/>
        <dbReference type="ChEBI" id="CHEBI:17544"/>
        <dbReference type="EC" id="4.2.1.1"/>
    </reaction>
</comment>
<dbReference type="InterPro" id="IPR015892">
    <property type="entry name" value="Carbonic_anhydrase_CS"/>
</dbReference>
<evidence type="ECO:0000256" key="3">
    <source>
        <dbReference type="ARBA" id="ARBA00023239"/>
    </source>
</evidence>
<dbReference type="PANTHER" id="PTHR11002:SF76">
    <property type="entry name" value="CARBONIC ANHYDRASE"/>
    <property type="match status" value="1"/>
</dbReference>